<dbReference type="GO" id="GO:0016600">
    <property type="term" value="C:flotillin complex"/>
    <property type="evidence" value="ECO:0007669"/>
    <property type="project" value="TreeGrafter"/>
</dbReference>
<reference evidence="3" key="1">
    <citation type="submission" date="2020-11" db="EMBL/GenBank/DDBJ databases">
        <authorList>
            <person name="Tran Van P."/>
        </authorList>
    </citation>
    <scope>NUCLEOTIDE SEQUENCE</scope>
</reference>
<accession>A0A7R9R227</accession>
<protein>
    <recommendedName>
        <fullName evidence="2">Flotillin C-terminal domain-containing protein</fullName>
    </recommendedName>
</protein>
<dbReference type="PANTHER" id="PTHR13806:SF46">
    <property type="entry name" value="FLOTILLIN-1-RELATED"/>
    <property type="match status" value="1"/>
</dbReference>
<dbReference type="AlphaFoldDB" id="A0A7R9R227"/>
<feature type="domain" description="Flotillin C-terminal" evidence="2">
    <location>
        <begin position="3"/>
        <end position="64"/>
    </location>
</feature>
<comment type="similarity">
    <text evidence="1">Belongs to the band 7/mec-2 family. Flotillin subfamily.</text>
</comment>
<keyword evidence="4" id="KW-1185">Reference proteome</keyword>
<dbReference type="InterPro" id="IPR027705">
    <property type="entry name" value="Flotillin_fam"/>
</dbReference>
<organism evidence="3">
    <name type="scientific">Oppiella nova</name>
    <dbReference type="NCBI Taxonomy" id="334625"/>
    <lineage>
        <taxon>Eukaryota</taxon>
        <taxon>Metazoa</taxon>
        <taxon>Ecdysozoa</taxon>
        <taxon>Arthropoda</taxon>
        <taxon>Chelicerata</taxon>
        <taxon>Arachnida</taxon>
        <taxon>Acari</taxon>
        <taxon>Acariformes</taxon>
        <taxon>Sarcoptiformes</taxon>
        <taxon>Oribatida</taxon>
        <taxon>Brachypylina</taxon>
        <taxon>Oppioidea</taxon>
        <taxon>Oppiidae</taxon>
        <taxon>Oppiella</taxon>
    </lineage>
</organism>
<feature type="non-terminal residue" evidence="3">
    <location>
        <position position="1"/>
    </location>
</feature>
<evidence type="ECO:0000259" key="2">
    <source>
        <dbReference type="Pfam" id="PF15975"/>
    </source>
</evidence>
<name>A0A7R9R227_9ACAR</name>
<gene>
    <name evidence="3" type="ORF">ONB1V03_LOCUS22171</name>
</gene>
<evidence type="ECO:0000256" key="1">
    <source>
        <dbReference type="RuleBase" id="RU366054"/>
    </source>
</evidence>
<dbReference type="OrthoDB" id="6080404at2759"/>
<evidence type="ECO:0000313" key="4">
    <source>
        <dbReference type="Proteomes" id="UP000728032"/>
    </source>
</evidence>
<dbReference type="GO" id="GO:0045661">
    <property type="term" value="P:regulation of myoblast differentiation"/>
    <property type="evidence" value="ECO:0007669"/>
    <property type="project" value="TreeGrafter"/>
</dbReference>
<dbReference type="Pfam" id="PF15975">
    <property type="entry name" value="Flot"/>
    <property type="match status" value="1"/>
</dbReference>
<proteinExistence type="inferred from homology"/>
<dbReference type="EMBL" id="CAJPVJ010047652">
    <property type="protein sequence ID" value="CAG2182750.1"/>
    <property type="molecule type" value="Genomic_DNA"/>
</dbReference>
<sequence length="96" mass="9859">IEAVGKAEAEMMRMKAAAYKQYGEAAILSLTLEALPKIAAEVAAPLAKTDEIVLISGTNGGFTGDVTRLVSQIPPAVHALTGVDLSKVLGKIPGAK</sequence>
<dbReference type="GO" id="GO:0031410">
    <property type="term" value="C:cytoplasmic vesicle"/>
    <property type="evidence" value="ECO:0007669"/>
    <property type="project" value="TreeGrafter"/>
</dbReference>
<dbReference type="InterPro" id="IPR031905">
    <property type="entry name" value="Flotillin_C"/>
</dbReference>
<dbReference type="GO" id="GO:0072659">
    <property type="term" value="P:protein localization to plasma membrane"/>
    <property type="evidence" value="ECO:0007669"/>
    <property type="project" value="TreeGrafter"/>
</dbReference>
<dbReference type="PANTHER" id="PTHR13806">
    <property type="entry name" value="FLOTILLIN-RELATED"/>
    <property type="match status" value="1"/>
</dbReference>
<dbReference type="GO" id="GO:0002020">
    <property type="term" value="F:protease binding"/>
    <property type="evidence" value="ECO:0007669"/>
    <property type="project" value="TreeGrafter"/>
</dbReference>
<dbReference type="EMBL" id="OC962477">
    <property type="protein sequence ID" value="CAD7665614.1"/>
    <property type="molecule type" value="Genomic_DNA"/>
</dbReference>
<evidence type="ECO:0000313" key="3">
    <source>
        <dbReference type="EMBL" id="CAD7665614.1"/>
    </source>
</evidence>
<dbReference type="Proteomes" id="UP000728032">
    <property type="component" value="Unassembled WGS sequence"/>
</dbReference>